<evidence type="ECO:0000313" key="3">
    <source>
        <dbReference type="Proteomes" id="UP001237105"/>
    </source>
</evidence>
<gene>
    <name evidence="2" type="ORF">QIT00_08500</name>
</gene>
<reference evidence="2 3" key="1">
    <citation type="submission" date="2023-05" db="EMBL/GenBank/DDBJ databases">
        <title>Draft genome sequence of Streptomyces sp. B-S-A12 isolated from a cave soil in Thailand.</title>
        <authorList>
            <person name="Chamroensaksri N."/>
            <person name="Muangham S."/>
        </authorList>
    </citation>
    <scope>NUCLEOTIDE SEQUENCE [LARGE SCALE GENOMIC DNA]</scope>
    <source>
        <strain evidence="2 3">B-S-A12</strain>
    </source>
</reference>
<feature type="compositionally biased region" description="Low complexity" evidence="1">
    <location>
        <begin position="11"/>
        <end position="28"/>
    </location>
</feature>
<feature type="region of interest" description="Disordered" evidence="1">
    <location>
        <begin position="1"/>
        <end position="43"/>
    </location>
</feature>
<sequence length="235" mass="23919">MAALGLAACNSADSDTASKSPTSKSSSPTEAGSKPNGVEKRSAAAIYNAAHQANAEAGSFVETRTQPDTKARLALSATECAGTVSKTGLGSYEIIVKGNDVWAKLDAQLAKSVERMAGPGASLPAGTWLHGPSSHGLLKGLASYCHTEQFRTPDTASVKLTKGAATEMNGQPAIPVILDGGNGARVTYYVATTGEPRLLKQASTSKAVPTLAYSDFGKPVGAKAPSGKVVEAPTD</sequence>
<evidence type="ECO:0000256" key="1">
    <source>
        <dbReference type="SAM" id="MobiDB-lite"/>
    </source>
</evidence>
<dbReference type="EMBL" id="JASCIS010000006">
    <property type="protein sequence ID" value="MDI3418603.1"/>
    <property type="molecule type" value="Genomic_DNA"/>
</dbReference>
<proteinExistence type="predicted"/>
<comment type="caution">
    <text evidence="2">The sequence shown here is derived from an EMBL/GenBank/DDBJ whole genome shotgun (WGS) entry which is preliminary data.</text>
</comment>
<dbReference type="RefSeq" id="WP_282534514.1">
    <property type="nucleotide sequence ID" value="NZ_JASCIS010000006.1"/>
</dbReference>
<name>A0ABT6SSM3_9ACTN</name>
<accession>A0ABT6SSM3</accession>
<protein>
    <recommendedName>
        <fullName evidence="4">Lipoprotein</fullName>
    </recommendedName>
</protein>
<dbReference type="Proteomes" id="UP001237105">
    <property type="component" value="Unassembled WGS sequence"/>
</dbReference>
<evidence type="ECO:0008006" key="4">
    <source>
        <dbReference type="Google" id="ProtNLM"/>
    </source>
</evidence>
<organism evidence="2 3">
    <name type="scientific">Streptomyces luteolus</name>
    <dbReference type="NCBI Taxonomy" id="3043615"/>
    <lineage>
        <taxon>Bacteria</taxon>
        <taxon>Bacillati</taxon>
        <taxon>Actinomycetota</taxon>
        <taxon>Actinomycetes</taxon>
        <taxon>Kitasatosporales</taxon>
        <taxon>Streptomycetaceae</taxon>
        <taxon>Streptomyces</taxon>
    </lineage>
</organism>
<keyword evidence="3" id="KW-1185">Reference proteome</keyword>
<evidence type="ECO:0000313" key="2">
    <source>
        <dbReference type="EMBL" id="MDI3418603.1"/>
    </source>
</evidence>